<evidence type="ECO:0000256" key="6">
    <source>
        <dbReference type="RuleBase" id="RU361157"/>
    </source>
</evidence>
<feature type="domain" description="ABC transmembrane type-2" evidence="7">
    <location>
        <begin position="23"/>
        <end position="251"/>
    </location>
</feature>
<sequence>MRLVSDTWLVFLRSINQVIRNPLSILIGMAQPALYLVLFGPMLTSLAGVAGFPAGSGWQVYVPGLLVQLALMGSGMAGFTVLPDIHTGVAERIRVTPLSRSALLLGRVGQQVAVFTAQAVVLVLAGVLFGLRAPVGGVLLGVLLAVLLSSALAAASFSIALRLPNEYLFAPVSTLLTLLLLLLSGALLPLDLAPGWLRALAAANPVSHVVDAERALFLGHLVSSRTLVGTLVTVALVALCWLWGIRTFRREHR</sequence>
<evidence type="ECO:0000256" key="4">
    <source>
        <dbReference type="ARBA" id="ARBA00023136"/>
    </source>
</evidence>
<dbReference type="GO" id="GO:0043190">
    <property type="term" value="C:ATP-binding cassette (ABC) transporter complex"/>
    <property type="evidence" value="ECO:0007669"/>
    <property type="project" value="InterPro"/>
</dbReference>
<evidence type="ECO:0000256" key="3">
    <source>
        <dbReference type="ARBA" id="ARBA00022989"/>
    </source>
</evidence>
<keyword evidence="9" id="KW-1185">Reference proteome</keyword>
<evidence type="ECO:0000256" key="1">
    <source>
        <dbReference type="ARBA" id="ARBA00004141"/>
    </source>
</evidence>
<protein>
    <recommendedName>
        <fullName evidence="6">Transport permease protein</fullName>
    </recommendedName>
</protein>
<dbReference type="InterPro" id="IPR000412">
    <property type="entry name" value="ABC_2_transport"/>
</dbReference>
<feature type="transmembrane region" description="Helical" evidence="6">
    <location>
        <begin position="168"/>
        <end position="188"/>
    </location>
</feature>
<evidence type="ECO:0000259" key="7">
    <source>
        <dbReference type="PROSITE" id="PS51012"/>
    </source>
</evidence>
<evidence type="ECO:0000313" key="9">
    <source>
        <dbReference type="Proteomes" id="UP001206128"/>
    </source>
</evidence>
<dbReference type="InterPro" id="IPR013525">
    <property type="entry name" value="ABC2_TM"/>
</dbReference>
<dbReference type="PANTHER" id="PTHR43077:SF10">
    <property type="entry name" value="TRANSPORT PERMEASE PROTEIN"/>
    <property type="match status" value="1"/>
</dbReference>
<dbReference type="PROSITE" id="PS51012">
    <property type="entry name" value="ABC_TM2"/>
    <property type="match status" value="1"/>
</dbReference>
<feature type="transmembrane region" description="Helical" evidence="6">
    <location>
        <begin position="33"/>
        <end position="54"/>
    </location>
</feature>
<dbReference type="Pfam" id="PF01061">
    <property type="entry name" value="ABC2_membrane"/>
    <property type="match status" value="1"/>
</dbReference>
<dbReference type="InterPro" id="IPR051328">
    <property type="entry name" value="T7SS_ABC-Transporter"/>
</dbReference>
<feature type="transmembrane region" description="Helical" evidence="6">
    <location>
        <begin position="60"/>
        <end position="82"/>
    </location>
</feature>
<dbReference type="GO" id="GO:0140359">
    <property type="term" value="F:ABC-type transporter activity"/>
    <property type="evidence" value="ECO:0007669"/>
    <property type="project" value="InterPro"/>
</dbReference>
<feature type="transmembrane region" description="Helical" evidence="6">
    <location>
        <begin position="112"/>
        <end position="131"/>
    </location>
</feature>
<dbReference type="InterPro" id="IPR047817">
    <property type="entry name" value="ABC2_TM_bact-type"/>
</dbReference>
<keyword evidence="6" id="KW-0813">Transport</keyword>
<dbReference type="EMBL" id="JAMTCK010000015">
    <property type="protein sequence ID" value="MCP2168739.1"/>
    <property type="molecule type" value="Genomic_DNA"/>
</dbReference>
<dbReference type="GO" id="GO:0046677">
    <property type="term" value="P:response to antibiotic"/>
    <property type="evidence" value="ECO:0007669"/>
    <property type="project" value="UniProtKB-KW"/>
</dbReference>
<evidence type="ECO:0000256" key="5">
    <source>
        <dbReference type="ARBA" id="ARBA00023251"/>
    </source>
</evidence>
<dbReference type="PRINTS" id="PR00164">
    <property type="entry name" value="ABC2TRNSPORT"/>
</dbReference>
<keyword evidence="5" id="KW-0046">Antibiotic resistance</keyword>
<evidence type="ECO:0000256" key="2">
    <source>
        <dbReference type="ARBA" id="ARBA00022692"/>
    </source>
</evidence>
<evidence type="ECO:0000313" key="8">
    <source>
        <dbReference type="EMBL" id="MCP2168739.1"/>
    </source>
</evidence>
<keyword evidence="4 6" id="KW-0472">Membrane</keyword>
<comment type="similarity">
    <text evidence="6">Belongs to the ABC-2 integral membrane protein family.</text>
</comment>
<proteinExistence type="inferred from homology"/>
<feature type="transmembrane region" description="Helical" evidence="6">
    <location>
        <begin position="226"/>
        <end position="245"/>
    </location>
</feature>
<comment type="caution">
    <text evidence="8">The sequence shown here is derived from an EMBL/GenBank/DDBJ whole genome shotgun (WGS) entry which is preliminary data.</text>
</comment>
<dbReference type="Proteomes" id="UP001206128">
    <property type="component" value="Unassembled WGS sequence"/>
</dbReference>
<feature type="transmembrane region" description="Helical" evidence="6">
    <location>
        <begin position="137"/>
        <end position="161"/>
    </location>
</feature>
<comment type="subcellular location">
    <subcellularLocation>
        <location evidence="6">Cell membrane</location>
        <topology evidence="6">Multi-pass membrane protein</topology>
    </subcellularLocation>
    <subcellularLocation>
        <location evidence="1">Membrane</location>
        <topology evidence="1">Multi-pass membrane protein</topology>
    </subcellularLocation>
</comment>
<keyword evidence="6" id="KW-1003">Cell membrane</keyword>
<gene>
    <name evidence="8" type="ORF">LX83_005617</name>
</gene>
<keyword evidence="2 6" id="KW-0812">Transmembrane</keyword>
<reference evidence="8" key="1">
    <citation type="submission" date="2022-06" db="EMBL/GenBank/DDBJ databases">
        <title>Genomic Encyclopedia of Archaeal and Bacterial Type Strains, Phase II (KMG-II): from individual species to whole genera.</title>
        <authorList>
            <person name="Goeker M."/>
        </authorList>
    </citation>
    <scope>NUCLEOTIDE SEQUENCE</scope>
    <source>
        <strain evidence="8">DSM 43935</strain>
    </source>
</reference>
<accession>A0AAE3KJW0</accession>
<name>A0AAE3KJW0_9PSEU</name>
<organism evidence="8 9">
    <name type="scientific">Goodfellowiella coeruleoviolacea</name>
    <dbReference type="NCBI Taxonomy" id="334858"/>
    <lineage>
        <taxon>Bacteria</taxon>
        <taxon>Bacillati</taxon>
        <taxon>Actinomycetota</taxon>
        <taxon>Actinomycetes</taxon>
        <taxon>Pseudonocardiales</taxon>
        <taxon>Pseudonocardiaceae</taxon>
        <taxon>Goodfellowiella</taxon>
    </lineage>
</organism>
<dbReference type="PANTHER" id="PTHR43077">
    <property type="entry name" value="TRANSPORT PERMEASE YVFS-RELATED"/>
    <property type="match status" value="1"/>
</dbReference>
<keyword evidence="3 6" id="KW-1133">Transmembrane helix</keyword>
<dbReference type="PIRSF" id="PIRSF006648">
    <property type="entry name" value="DrrB"/>
    <property type="match status" value="1"/>
</dbReference>
<dbReference type="AlphaFoldDB" id="A0AAE3KJW0"/>